<protein>
    <submittedName>
        <fullName evidence="1">Uncharacterized protein</fullName>
    </submittedName>
</protein>
<dbReference type="EMBL" id="MPUH01000479">
    <property type="protein sequence ID" value="OMJ79274.1"/>
    <property type="molecule type" value="Genomic_DNA"/>
</dbReference>
<proteinExistence type="predicted"/>
<keyword evidence="2" id="KW-1185">Reference proteome</keyword>
<dbReference type="Gene3D" id="3.80.10.10">
    <property type="entry name" value="Ribonuclease Inhibitor"/>
    <property type="match status" value="1"/>
</dbReference>
<dbReference type="GO" id="GO:0031267">
    <property type="term" value="F:small GTPase binding"/>
    <property type="evidence" value="ECO:0007669"/>
    <property type="project" value="TreeGrafter"/>
</dbReference>
<dbReference type="GO" id="GO:0005634">
    <property type="term" value="C:nucleus"/>
    <property type="evidence" value="ECO:0007669"/>
    <property type="project" value="TreeGrafter"/>
</dbReference>
<dbReference type="GO" id="GO:0005829">
    <property type="term" value="C:cytosol"/>
    <property type="evidence" value="ECO:0007669"/>
    <property type="project" value="TreeGrafter"/>
</dbReference>
<dbReference type="Proteomes" id="UP000187209">
    <property type="component" value="Unassembled WGS sequence"/>
</dbReference>
<dbReference type="SMART" id="SM00368">
    <property type="entry name" value="LRR_RI"/>
    <property type="match status" value="5"/>
</dbReference>
<evidence type="ECO:0000313" key="2">
    <source>
        <dbReference type="Proteomes" id="UP000187209"/>
    </source>
</evidence>
<dbReference type="InterPro" id="IPR027038">
    <property type="entry name" value="RanGap"/>
</dbReference>
<dbReference type="PANTHER" id="PTHR24113">
    <property type="entry name" value="RAN GTPASE-ACTIVATING PROTEIN 1"/>
    <property type="match status" value="1"/>
</dbReference>
<comment type="caution">
    <text evidence="1">The sequence shown here is derived from an EMBL/GenBank/DDBJ whole genome shotgun (WGS) entry which is preliminary data.</text>
</comment>
<dbReference type="GO" id="GO:0006913">
    <property type="term" value="P:nucleocytoplasmic transport"/>
    <property type="evidence" value="ECO:0007669"/>
    <property type="project" value="TreeGrafter"/>
</dbReference>
<sequence>MGAGCCMKMESKKIVAVEKTKEEKERAFADFQLYYKTNKAFMHQKIKPIFKQICKTGKYDSDIINLNFVNFQKARAEFLLQLIPYFHNLKVLKLWKSSLGSEGIKIIAYDLGTLECLEVLSLEDNSLGPDGSMYLAGALEKLKKLRELWLHINDIGMIGAACIADALGGLKDLERLGLDENQMENKGVLKVVSCLKELKNLRMIGLGYNMLTEDACLNIVSMLGMLPLEKIILSGNNINEGSHSKMITLLPRTLIIF</sequence>
<accession>A0A1R2BR92</accession>
<evidence type="ECO:0000313" key="1">
    <source>
        <dbReference type="EMBL" id="OMJ79274.1"/>
    </source>
</evidence>
<dbReference type="AlphaFoldDB" id="A0A1R2BR92"/>
<dbReference type="InterPro" id="IPR032675">
    <property type="entry name" value="LRR_dom_sf"/>
</dbReference>
<organism evidence="1 2">
    <name type="scientific">Stentor coeruleus</name>
    <dbReference type="NCBI Taxonomy" id="5963"/>
    <lineage>
        <taxon>Eukaryota</taxon>
        <taxon>Sar</taxon>
        <taxon>Alveolata</taxon>
        <taxon>Ciliophora</taxon>
        <taxon>Postciliodesmatophora</taxon>
        <taxon>Heterotrichea</taxon>
        <taxon>Heterotrichida</taxon>
        <taxon>Stentoridae</taxon>
        <taxon>Stentor</taxon>
    </lineage>
</organism>
<dbReference type="GO" id="GO:0048471">
    <property type="term" value="C:perinuclear region of cytoplasm"/>
    <property type="evidence" value="ECO:0007669"/>
    <property type="project" value="TreeGrafter"/>
</dbReference>
<dbReference type="SUPFAM" id="SSF52047">
    <property type="entry name" value="RNI-like"/>
    <property type="match status" value="1"/>
</dbReference>
<dbReference type="GO" id="GO:0005096">
    <property type="term" value="F:GTPase activator activity"/>
    <property type="evidence" value="ECO:0007669"/>
    <property type="project" value="InterPro"/>
</dbReference>
<name>A0A1R2BR92_9CILI</name>
<dbReference type="PANTHER" id="PTHR24113:SF15">
    <property type="entry name" value="NACHT DOMAIN-CONTAINING PROTEIN"/>
    <property type="match status" value="1"/>
</dbReference>
<reference evidence="1 2" key="1">
    <citation type="submission" date="2016-11" db="EMBL/GenBank/DDBJ databases">
        <title>The macronuclear genome of Stentor coeruleus: a giant cell with tiny introns.</title>
        <authorList>
            <person name="Slabodnick M."/>
            <person name="Ruby J.G."/>
            <person name="Reiff S.B."/>
            <person name="Swart E.C."/>
            <person name="Gosai S."/>
            <person name="Prabakaran S."/>
            <person name="Witkowska E."/>
            <person name="Larue G.E."/>
            <person name="Fisher S."/>
            <person name="Freeman R.M."/>
            <person name="Gunawardena J."/>
            <person name="Chu W."/>
            <person name="Stover N.A."/>
            <person name="Gregory B.D."/>
            <person name="Nowacki M."/>
            <person name="Derisi J."/>
            <person name="Roy S.W."/>
            <person name="Marshall W.F."/>
            <person name="Sood P."/>
        </authorList>
    </citation>
    <scope>NUCLEOTIDE SEQUENCE [LARGE SCALE GENOMIC DNA]</scope>
    <source>
        <strain evidence="1">WM001</strain>
    </source>
</reference>
<dbReference type="OrthoDB" id="433359at2759"/>
<gene>
    <name evidence="1" type="ORF">SteCoe_20743</name>
</gene>